<keyword evidence="4" id="KW-1185">Reference proteome</keyword>
<evidence type="ECO:0000313" key="3">
    <source>
        <dbReference type="EMBL" id="NXR59089.1"/>
    </source>
</evidence>
<dbReference type="AlphaFoldDB" id="A0A7L2MH66"/>
<feature type="compositionally biased region" description="Polar residues" evidence="1">
    <location>
        <begin position="117"/>
        <end position="128"/>
    </location>
</feature>
<dbReference type="EMBL" id="VWYO01004262">
    <property type="protein sequence ID" value="NXR59089.1"/>
    <property type="molecule type" value="Genomic_DNA"/>
</dbReference>
<feature type="region of interest" description="Disordered" evidence="1">
    <location>
        <begin position="117"/>
        <end position="173"/>
    </location>
</feature>
<keyword evidence="2" id="KW-0472">Membrane</keyword>
<gene>
    <name evidence="3" type="primary">Ube2j1</name>
    <name evidence="3" type="ORF">RHASIB_R11448</name>
</gene>
<keyword evidence="2" id="KW-0812">Transmembrane</keyword>
<comment type="caution">
    <text evidence="3">The sequence shown here is derived from an EMBL/GenBank/DDBJ whole genome shotgun (WGS) entry which is preliminary data.</text>
</comment>
<proteinExistence type="predicted"/>
<sequence>VRTALLAIIGFMPTKGEGAIGSLDYTPEERRALAKKSQDFCCEMCGTSMKTALLPLTSGSVSSQADKEAKELARQISFKVKSLFQLLSLLNIHNFRKPSSIAILKYTSTQDNAWTKATSYKDPNSSAVAGQERTPAVSSTTTSMSPRQRRAQQQSQRRAPASTDFNRAQQPRVNTNHTGSTVLIVLLTFALAALIFRRICLANEYVFE</sequence>
<protein>
    <submittedName>
        <fullName evidence="3">UB2J1 enzyme</fullName>
    </submittedName>
</protein>
<reference evidence="3 4" key="1">
    <citation type="submission" date="2019-09" db="EMBL/GenBank/DDBJ databases">
        <title>Bird 10,000 Genomes (B10K) Project - Family phase.</title>
        <authorList>
            <person name="Zhang G."/>
        </authorList>
    </citation>
    <scope>NUCLEOTIDE SEQUENCE [LARGE SCALE GENOMIC DNA]</scope>
    <source>
        <strain evidence="3">B10K-DU-002-26</strain>
        <tissue evidence="3">Muscle</tissue>
    </source>
</reference>
<name>A0A7L2MH66_9PASS</name>
<dbReference type="Proteomes" id="UP000587697">
    <property type="component" value="Unassembled WGS sequence"/>
</dbReference>
<feature type="compositionally biased region" description="Low complexity" evidence="1">
    <location>
        <begin position="151"/>
        <end position="162"/>
    </location>
</feature>
<evidence type="ECO:0000313" key="4">
    <source>
        <dbReference type="Proteomes" id="UP000587697"/>
    </source>
</evidence>
<accession>A0A7L2MH66</accession>
<feature type="compositionally biased region" description="Polar residues" evidence="1">
    <location>
        <begin position="163"/>
        <end position="173"/>
    </location>
</feature>
<feature type="transmembrane region" description="Helical" evidence="2">
    <location>
        <begin position="177"/>
        <end position="196"/>
    </location>
</feature>
<organism evidence="3 4">
    <name type="scientific">Rhadina sibilatrix</name>
    <dbReference type="NCBI Taxonomy" id="2585818"/>
    <lineage>
        <taxon>Eukaryota</taxon>
        <taxon>Metazoa</taxon>
        <taxon>Chordata</taxon>
        <taxon>Craniata</taxon>
        <taxon>Vertebrata</taxon>
        <taxon>Euteleostomi</taxon>
        <taxon>Archelosauria</taxon>
        <taxon>Archosauria</taxon>
        <taxon>Dinosauria</taxon>
        <taxon>Saurischia</taxon>
        <taxon>Theropoda</taxon>
        <taxon>Coelurosauria</taxon>
        <taxon>Aves</taxon>
        <taxon>Neognathae</taxon>
        <taxon>Neoaves</taxon>
        <taxon>Telluraves</taxon>
        <taxon>Australaves</taxon>
        <taxon>Passeriformes</taxon>
        <taxon>Sylvioidea</taxon>
        <taxon>Phylloscopidae</taxon>
        <taxon>Rhadina</taxon>
    </lineage>
</organism>
<evidence type="ECO:0000256" key="2">
    <source>
        <dbReference type="SAM" id="Phobius"/>
    </source>
</evidence>
<keyword evidence="2" id="KW-1133">Transmembrane helix</keyword>
<evidence type="ECO:0000256" key="1">
    <source>
        <dbReference type="SAM" id="MobiDB-lite"/>
    </source>
</evidence>
<feature type="non-terminal residue" evidence="3">
    <location>
        <position position="208"/>
    </location>
</feature>
<feature type="non-terminal residue" evidence="3">
    <location>
        <position position="1"/>
    </location>
</feature>